<reference evidence="1 2" key="1">
    <citation type="submission" date="2020-10" db="EMBL/GenBank/DDBJ databases">
        <authorList>
            <person name="Castelo-Branco R."/>
            <person name="Eusebio N."/>
            <person name="Adriana R."/>
            <person name="Vieira A."/>
            <person name="Brugerolle De Fraissinette N."/>
            <person name="Rezende De Castro R."/>
            <person name="Schneider M.P."/>
            <person name="Vasconcelos V."/>
            <person name="Leao P.N."/>
        </authorList>
    </citation>
    <scope>NUCLEOTIDE SEQUENCE [LARGE SCALE GENOMIC DNA]</scope>
    <source>
        <strain evidence="1 2">LEGE 07299</strain>
    </source>
</reference>
<dbReference type="EMBL" id="JADEXF010000734">
    <property type="protein sequence ID" value="MBE9107085.1"/>
    <property type="molecule type" value="Genomic_DNA"/>
</dbReference>
<keyword evidence="2" id="KW-1185">Reference proteome</keyword>
<dbReference type="RefSeq" id="WP_194046662.1">
    <property type="nucleotide sequence ID" value="NZ_JADEXF010000734.1"/>
</dbReference>
<name>A0ABR9U5G4_9NOSO</name>
<proteinExistence type="predicted"/>
<organism evidence="1 2">
    <name type="scientific">Nostoc cf. edaphicum LEGE 07299</name>
    <dbReference type="NCBI Taxonomy" id="2777974"/>
    <lineage>
        <taxon>Bacteria</taxon>
        <taxon>Bacillati</taxon>
        <taxon>Cyanobacteriota</taxon>
        <taxon>Cyanophyceae</taxon>
        <taxon>Nostocales</taxon>
        <taxon>Nostocaceae</taxon>
        <taxon>Nostoc</taxon>
    </lineage>
</organism>
<evidence type="ECO:0000313" key="2">
    <source>
        <dbReference type="Proteomes" id="UP000647836"/>
    </source>
</evidence>
<accession>A0ABR9U5G4</accession>
<sequence length="67" mass="7301">MQGNAISAPLLLSAVVGVVTEREVQPLFATRCANVEKYAPFNEGHIYFRHFGLGHFAASINIVDKKG</sequence>
<evidence type="ECO:0000313" key="1">
    <source>
        <dbReference type="EMBL" id="MBE9107085.1"/>
    </source>
</evidence>
<gene>
    <name evidence="1" type="ORF">IQ229_19810</name>
</gene>
<protein>
    <submittedName>
        <fullName evidence="1">Uncharacterized protein</fullName>
    </submittedName>
</protein>
<comment type="caution">
    <text evidence="1">The sequence shown here is derived from an EMBL/GenBank/DDBJ whole genome shotgun (WGS) entry which is preliminary data.</text>
</comment>
<dbReference type="Proteomes" id="UP000647836">
    <property type="component" value="Unassembled WGS sequence"/>
</dbReference>